<evidence type="ECO:0000313" key="2">
    <source>
        <dbReference type="Proteomes" id="UP000436088"/>
    </source>
</evidence>
<dbReference type="InterPro" id="IPR039357">
    <property type="entry name" value="SRD5A/TECR"/>
</dbReference>
<comment type="caution">
    <text evidence="1">The sequence shown here is derived from an EMBL/GenBank/DDBJ whole genome shotgun (WGS) entry which is preliminary data.</text>
</comment>
<name>A0A6A2WLS4_HIBSY</name>
<dbReference type="PROSITE" id="PS50244">
    <property type="entry name" value="S5A_REDUCTASE"/>
    <property type="match status" value="1"/>
</dbReference>
<dbReference type="PANTHER" id="PTHR10556">
    <property type="entry name" value="3-OXO-5-ALPHA-STEROID 4-DEHYDROGENASE"/>
    <property type="match status" value="1"/>
</dbReference>
<sequence>MGVETMMTILSSYFISITLMIFNQHLTTGLQEPEIDLKTPGILLFFTGITGNLYHHFLLCKLRNEGGSKEYRIPKGVCSDSWFALTTCSTFWGSVDLLSFPRLCFRLHMPWELPVTCWAEVIPLGDGKVIGSMVDRVVVPCLVFNRRGSSLDKQNRDRSPLYFVAGSAVVRSGAACEEANRPGAG</sequence>
<evidence type="ECO:0000313" key="1">
    <source>
        <dbReference type="EMBL" id="KAE8660031.1"/>
    </source>
</evidence>
<organism evidence="1 2">
    <name type="scientific">Hibiscus syriacus</name>
    <name type="common">Rose of Sharon</name>
    <dbReference type="NCBI Taxonomy" id="106335"/>
    <lineage>
        <taxon>Eukaryota</taxon>
        <taxon>Viridiplantae</taxon>
        <taxon>Streptophyta</taxon>
        <taxon>Embryophyta</taxon>
        <taxon>Tracheophyta</taxon>
        <taxon>Spermatophyta</taxon>
        <taxon>Magnoliopsida</taxon>
        <taxon>eudicotyledons</taxon>
        <taxon>Gunneridae</taxon>
        <taxon>Pentapetalae</taxon>
        <taxon>rosids</taxon>
        <taxon>malvids</taxon>
        <taxon>Malvales</taxon>
        <taxon>Malvaceae</taxon>
        <taxon>Malvoideae</taxon>
        <taxon>Hibiscus</taxon>
    </lineage>
</organism>
<accession>A0A6A2WLS4</accession>
<dbReference type="Proteomes" id="UP000436088">
    <property type="component" value="Unassembled WGS sequence"/>
</dbReference>
<dbReference type="PANTHER" id="PTHR10556:SF35">
    <property type="entry name" value="3-OXO-5-ALPHA-STEROID 4-DEHYDROGENASE FAMILY PROTEIN"/>
    <property type="match status" value="1"/>
</dbReference>
<gene>
    <name evidence="1" type="ORF">F3Y22_tig00116959pilonHSYRG00459</name>
</gene>
<proteinExistence type="predicted"/>
<dbReference type="GO" id="GO:0016491">
    <property type="term" value="F:oxidoreductase activity"/>
    <property type="evidence" value="ECO:0007669"/>
    <property type="project" value="TreeGrafter"/>
</dbReference>
<dbReference type="EMBL" id="VEPZ02001734">
    <property type="protein sequence ID" value="KAE8660031.1"/>
    <property type="molecule type" value="Genomic_DNA"/>
</dbReference>
<reference evidence="1" key="1">
    <citation type="submission" date="2019-09" db="EMBL/GenBank/DDBJ databases">
        <title>Draft genome information of white flower Hibiscus syriacus.</title>
        <authorList>
            <person name="Kim Y.-M."/>
        </authorList>
    </citation>
    <scope>NUCLEOTIDE SEQUENCE [LARGE SCALE GENOMIC DNA]</scope>
    <source>
        <strain evidence="1">YM2019G1</strain>
    </source>
</reference>
<protein>
    <submittedName>
        <fullName evidence="1">Double-stranded-RNA-binding protein 4</fullName>
    </submittedName>
</protein>
<keyword evidence="2" id="KW-1185">Reference proteome</keyword>
<dbReference type="AlphaFoldDB" id="A0A6A2WLS4"/>